<protein>
    <submittedName>
        <fullName evidence="6">Winged helix-turn-helix domain-containing protein</fullName>
    </submittedName>
</protein>
<evidence type="ECO:0000256" key="3">
    <source>
        <dbReference type="ARBA" id="ARBA00023163"/>
    </source>
</evidence>
<keyword evidence="3" id="KW-0804">Transcription</keyword>
<dbReference type="InterPro" id="IPR001845">
    <property type="entry name" value="HTH_ArsR_DNA-bd_dom"/>
</dbReference>
<dbReference type="RefSeq" id="WP_344294487.1">
    <property type="nucleotide sequence ID" value="NZ_BAAANJ010000004.1"/>
</dbReference>
<dbReference type="EMBL" id="BAAANJ010000004">
    <property type="protein sequence ID" value="GAA1805606.1"/>
    <property type="molecule type" value="Genomic_DNA"/>
</dbReference>
<dbReference type="PANTHER" id="PTHR33154:SF33">
    <property type="entry name" value="TRANSCRIPTIONAL REPRESSOR SDPR"/>
    <property type="match status" value="1"/>
</dbReference>
<dbReference type="InterPro" id="IPR036390">
    <property type="entry name" value="WH_DNA-bd_sf"/>
</dbReference>
<dbReference type="SMART" id="SM00418">
    <property type="entry name" value="HTH_ARSR"/>
    <property type="match status" value="1"/>
</dbReference>
<feature type="region of interest" description="Disordered" evidence="4">
    <location>
        <begin position="96"/>
        <end position="115"/>
    </location>
</feature>
<reference evidence="6 7" key="1">
    <citation type="journal article" date="2019" name="Int. J. Syst. Evol. Microbiol.">
        <title>The Global Catalogue of Microorganisms (GCM) 10K type strain sequencing project: providing services to taxonomists for standard genome sequencing and annotation.</title>
        <authorList>
            <consortium name="The Broad Institute Genomics Platform"/>
            <consortium name="The Broad Institute Genome Sequencing Center for Infectious Disease"/>
            <person name="Wu L."/>
            <person name="Ma J."/>
        </authorList>
    </citation>
    <scope>NUCLEOTIDE SEQUENCE [LARGE SCALE GENOMIC DNA]</scope>
    <source>
        <strain evidence="6 7">JCM 14322</strain>
    </source>
</reference>
<evidence type="ECO:0000313" key="7">
    <source>
        <dbReference type="Proteomes" id="UP001500002"/>
    </source>
</evidence>
<evidence type="ECO:0000259" key="5">
    <source>
        <dbReference type="SMART" id="SM00418"/>
    </source>
</evidence>
<feature type="compositionally biased region" description="Basic and acidic residues" evidence="4">
    <location>
        <begin position="103"/>
        <end position="115"/>
    </location>
</feature>
<dbReference type="CDD" id="cd00090">
    <property type="entry name" value="HTH_ARSR"/>
    <property type="match status" value="1"/>
</dbReference>
<dbReference type="InterPro" id="IPR036388">
    <property type="entry name" value="WH-like_DNA-bd_sf"/>
</dbReference>
<keyword evidence="7" id="KW-1185">Reference proteome</keyword>
<dbReference type="PANTHER" id="PTHR33154">
    <property type="entry name" value="TRANSCRIPTIONAL REGULATOR, ARSR FAMILY"/>
    <property type="match status" value="1"/>
</dbReference>
<comment type="caution">
    <text evidence="6">The sequence shown here is derived from an EMBL/GenBank/DDBJ whole genome shotgun (WGS) entry which is preliminary data.</text>
</comment>
<dbReference type="SUPFAM" id="SSF46785">
    <property type="entry name" value="Winged helix' DNA-binding domain"/>
    <property type="match status" value="1"/>
</dbReference>
<dbReference type="InterPro" id="IPR011991">
    <property type="entry name" value="ArsR-like_HTH"/>
</dbReference>
<evidence type="ECO:0000256" key="2">
    <source>
        <dbReference type="ARBA" id="ARBA00023125"/>
    </source>
</evidence>
<gene>
    <name evidence="6" type="ORF">GCM10009749_12170</name>
</gene>
<proteinExistence type="predicted"/>
<sequence>MSEYTGDEMVRIMAALSNPHRMRVVATLVRGATYVSQLARELQISRPLLQVHLRRLEAAGLVTSQLQISEEGKAMKFYSVQSFALQLSPESIARGANSLTLPDAEKDAEKGVRDE</sequence>
<dbReference type="Pfam" id="PF12840">
    <property type="entry name" value="HTH_20"/>
    <property type="match status" value="1"/>
</dbReference>
<dbReference type="Gene3D" id="1.10.10.10">
    <property type="entry name" value="Winged helix-like DNA-binding domain superfamily/Winged helix DNA-binding domain"/>
    <property type="match status" value="1"/>
</dbReference>
<accession>A0ABN2M0R8</accession>
<evidence type="ECO:0000313" key="6">
    <source>
        <dbReference type="EMBL" id="GAA1805606.1"/>
    </source>
</evidence>
<dbReference type="Proteomes" id="UP001500002">
    <property type="component" value="Unassembled WGS sequence"/>
</dbReference>
<feature type="domain" description="HTH arsR-type" evidence="5">
    <location>
        <begin position="11"/>
        <end position="94"/>
    </location>
</feature>
<name>A0ABN2M0R8_9MICO</name>
<keyword evidence="2" id="KW-0238">DNA-binding</keyword>
<keyword evidence="1" id="KW-0805">Transcription regulation</keyword>
<evidence type="ECO:0000256" key="4">
    <source>
        <dbReference type="SAM" id="MobiDB-lite"/>
    </source>
</evidence>
<evidence type="ECO:0000256" key="1">
    <source>
        <dbReference type="ARBA" id="ARBA00023015"/>
    </source>
</evidence>
<dbReference type="InterPro" id="IPR051081">
    <property type="entry name" value="HTH_MetalResp_TranReg"/>
</dbReference>
<organism evidence="6 7">
    <name type="scientific">Agromyces neolithicus</name>
    <dbReference type="NCBI Taxonomy" id="269420"/>
    <lineage>
        <taxon>Bacteria</taxon>
        <taxon>Bacillati</taxon>
        <taxon>Actinomycetota</taxon>
        <taxon>Actinomycetes</taxon>
        <taxon>Micrococcales</taxon>
        <taxon>Microbacteriaceae</taxon>
        <taxon>Agromyces</taxon>
    </lineage>
</organism>